<sequence length="280" mass="30376">VYRSGGVWQFDNRSGGLNLTWCDDGTNTAECGLPSKYRRYFIFMTGFVDSDDESRIHQLAASEDVTYVSAGNCLDIASNPLTFTLPDLYDYTAVLLYAYCGRAADSVWTNNLINLRTQTSQAIVDTGIDTSVFLTKDGTRELTGNWDTGDFNITTKDIFVENLNATGNLTIGQKITFALGEIIENIVSGWLKITGNLWVTGDINASDINATGNVSITENLIVGKNTSIGGNLTVGGYFLNGSGDQEWVDASYLSNYSQIVTVDVSGNADFTTIQAAINYA</sequence>
<dbReference type="EMBL" id="BART01012171">
    <property type="protein sequence ID" value="GAG77727.1"/>
    <property type="molecule type" value="Genomic_DNA"/>
</dbReference>
<dbReference type="AlphaFoldDB" id="X1B8U7"/>
<feature type="non-terminal residue" evidence="1">
    <location>
        <position position="1"/>
    </location>
</feature>
<comment type="caution">
    <text evidence="1">The sequence shown here is derived from an EMBL/GenBank/DDBJ whole genome shotgun (WGS) entry which is preliminary data.</text>
</comment>
<proteinExistence type="predicted"/>
<feature type="non-terminal residue" evidence="1">
    <location>
        <position position="280"/>
    </location>
</feature>
<protein>
    <submittedName>
        <fullName evidence="1">Uncharacterized protein</fullName>
    </submittedName>
</protein>
<organism evidence="1">
    <name type="scientific">marine sediment metagenome</name>
    <dbReference type="NCBI Taxonomy" id="412755"/>
    <lineage>
        <taxon>unclassified sequences</taxon>
        <taxon>metagenomes</taxon>
        <taxon>ecological metagenomes</taxon>
    </lineage>
</organism>
<reference evidence="1" key="1">
    <citation type="journal article" date="2014" name="Front. Microbiol.">
        <title>High frequency of phylogenetically diverse reductive dehalogenase-homologous genes in deep subseafloor sedimentary metagenomes.</title>
        <authorList>
            <person name="Kawai M."/>
            <person name="Futagami T."/>
            <person name="Toyoda A."/>
            <person name="Takaki Y."/>
            <person name="Nishi S."/>
            <person name="Hori S."/>
            <person name="Arai W."/>
            <person name="Tsubouchi T."/>
            <person name="Morono Y."/>
            <person name="Uchiyama I."/>
            <person name="Ito T."/>
            <person name="Fujiyama A."/>
            <person name="Inagaki F."/>
            <person name="Takami H."/>
        </authorList>
    </citation>
    <scope>NUCLEOTIDE SEQUENCE</scope>
    <source>
        <strain evidence="1">Expedition CK06-06</strain>
    </source>
</reference>
<name>X1B8U7_9ZZZZ</name>
<evidence type="ECO:0000313" key="1">
    <source>
        <dbReference type="EMBL" id="GAG77727.1"/>
    </source>
</evidence>
<gene>
    <name evidence="1" type="ORF">S01H4_25545</name>
</gene>
<accession>X1B8U7</accession>